<dbReference type="Pfam" id="PF05635">
    <property type="entry name" value="23S_rRNA_IVP"/>
    <property type="match status" value="1"/>
</dbReference>
<dbReference type="EMBL" id="QTTQ01000009">
    <property type="protein sequence ID" value="REE83103.1"/>
    <property type="molecule type" value="Genomic_DNA"/>
</dbReference>
<dbReference type="Proteomes" id="UP000256429">
    <property type="component" value="Unassembled WGS sequence"/>
</dbReference>
<dbReference type="InterPro" id="IPR012657">
    <property type="entry name" value="23S_rRNA-intervening_sequence"/>
</dbReference>
<accession>A0A3D9RT02</accession>
<dbReference type="PANTHER" id="PTHR38471:SF2">
    <property type="entry name" value="FOUR HELIX BUNDLE PROTEIN"/>
    <property type="match status" value="1"/>
</dbReference>
<dbReference type="InterPro" id="IPR036583">
    <property type="entry name" value="23S_rRNA_IVS_sf"/>
</dbReference>
<dbReference type="AlphaFoldDB" id="A0A3D9RT02"/>
<sequence>MYKFYFEKLEVWKNTRVFVKEVYKVTETFPANEQFGITNQVRRASLNITANIAEGFSRQSNKEKSRFINIAYSSSWEIINFLVLSKDLNFLFEKEYIKLRTDIE</sequence>
<organism evidence="1 2">
    <name type="scientific">Lutibacter oceani</name>
    <dbReference type="NCBI Taxonomy" id="1853311"/>
    <lineage>
        <taxon>Bacteria</taxon>
        <taxon>Pseudomonadati</taxon>
        <taxon>Bacteroidota</taxon>
        <taxon>Flavobacteriia</taxon>
        <taxon>Flavobacteriales</taxon>
        <taxon>Flavobacteriaceae</taxon>
        <taxon>Lutibacter</taxon>
    </lineage>
</organism>
<protein>
    <submittedName>
        <fullName evidence="1">Four helix bundle protein</fullName>
    </submittedName>
</protein>
<reference evidence="1 2" key="1">
    <citation type="submission" date="2018-08" db="EMBL/GenBank/DDBJ databases">
        <title>Genomic Encyclopedia of Type Strains, Phase III (KMG-III): the genomes of soil and plant-associated and newly described type strains.</title>
        <authorList>
            <person name="Whitman W."/>
        </authorList>
    </citation>
    <scope>NUCLEOTIDE SEQUENCE [LARGE SCALE GENOMIC DNA]</scope>
    <source>
        <strain evidence="1 2">325-5</strain>
    </source>
</reference>
<gene>
    <name evidence="1" type="ORF">BX611_0383</name>
</gene>
<name>A0A3D9RT02_9FLAO</name>
<dbReference type="Gene3D" id="1.20.1440.60">
    <property type="entry name" value="23S rRNA-intervening sequence"/>
    <property type="match status" value="1"/>
</dbReference>
<dbReference type="SUPFAM" id="SSF158446">
    <property type="entry name" value="IVS-encoded protein-like"/>
    <property type="match status" value="1"/>
</dbReference>
<dbReference type="CDD" id="cd16377">
    <property type="entry name" value="23S_rRNA_IVP_like"/>
    <property type="match status" value="1"/>
</dbReference>
<keyword evidence="2" id="KW-1185">Reference proteome</keyword>
<dbReference type="PANTHER" id="PTHR38471">
    <property type="entry name" value="FOUR HELIX BUNDLE PROTEIN"/>
    <property type="match status" value="1"/>
</dbReference>
<comment type="caution">
    <text evidence="1">The sequence shown here is derived from an EMBL/GenBank/DDBJ whole genome shotgun (WGS) entry which is preliminary data.</text>
</comment>
<proteinExistence type="predicted"/>
<evidence type="ECO:0000313" key="2">
    <source>
        <dbReference type="Proteomes" id="UP000256429"/>
    </source>
</evidence>
<dbReference type="OrthoDB" id="9811959at2"/>
<dbReference type="NCBIfam" id="TIGR02436">
    <property type="entry name" value="four helix bundle protein"/>
    <property type="match status" value="1"/>
</dbReference>
<dbReference type="RefSeq" id="WP_115877788.1">
    <property type="nucleotide sequence ID" value="NZ_QTTQ01000009.1"/>
</dbReference>
<evidence type="ECO:0000313" key="1">
    <source>
        <dbReference type="EMBL" id="REE83103.1"/>
    </source>
</evidence>